<dbReference type="InterPro" id="IPR000719">
    <property type="entry name" value="Prot_kinase_dom"/>
</dbReference>
<comment type="caution">
    <text evidence="11">The sequence shown here is derived from an EMBL/GenBank/DDBJ whole genome shotgun (WGS) entry which is preliminary data.</text>
</comment>
<dbReference type="Gene3D" id="3.30.200.20">
    <property type="entry name" value="Phosphorylase Kinase, domain 1"/>
    <property type="match status" value="1"/>
</dbReference>
<dbReference type="Pfam" id="PF00069">
    <property type="entry name" value="Pkinase"/>
    <property type="match status" value="1"/>
</dbReference>
<evidence type="ECO:0000256" key="9">
    <source>
        <dbReference type="SAM" id="Phobius"/>
    </source>
</evidence>
<dbReference type="CDD" id="cd14014">
    <property type="entry name" value="STKc_PknB_like"/>
    <property type="match status" value="1"/>
</dbReference>
<name>A0A3D9V8G2_THECX</name>
<feature type="binding site" evidence="7">
    <location>
        <position position="41"/>
    </location>
    <ligand>
        <name>ATP</name>
        <dbReference type="ChEBI" id="CHEBI:30616"/>
    </ligand>
</feature>
<keyword evidence="5 11" id="KW-0418">Kinase</keyword>
<reference evidence="11 12" key="1">
    <citation type="submission" date="2018-08" db="EMBL/GenBank/DDBJ databases">
        <title>Sequencing the genomes of 1000 actinobacteria strains.</title>
        <authorList>
            <person name="Klenk H.-P."/>
        </authorList>
    </citation>
    <scope>NUCLEOTIDE SEQUENCE [LARGE SCALE GENOMIC DNA]</scope>
    <source>
        <strain evidence="11 12">DSM 22891</strain>
    </source>
</reference>
<feature type="region of interest" description="Disordered" evidence="8">
    <location>
        <begin position="304"/>
        <end position="342"/>
    </location>
</feature>
<evidence type="ECO:0000256" key="8">
    <source>
        <dbReference type="SAM" id="MobiDB-lite"/>
    </source>
</evidence>
<evidence type="ECO:0000256" key="6">
    <source>
        <dbReference type="ARBA" id="ARBA00022840"/>
    </source>
</evidence>
<evidence type="ECO:0000256" key="7">
    <source>
        <dbReference type="PROSITE-ProRule" id="PRU10141"/>
    </source>
</evidence>
<gene>
    <name evidence="11" type="ORF">DFJ64_2429</name>
</gene>
<dbReference type="AlphaFoldDB" id="A0A3D9V8G2"/>
<dbReference type="PANTHER" id="PTHR43289">
    <property type="entry name" value="MITOGEN-ACTIVATED PROTEIN KINASE KINASE KINASE 20-RELATED"/>
    <property type="match status" value="1"/>
</dbReference>
<evidence type="ECO:0000256" key="5">
    <source>
        <dbReference type="ARBA" id="ARBA00022777"/>
    </source>
</evidence>
<feature type="compositionally biased region" description="Pro residues" evidence="8">
    <location>
        <begin position="753"/>
        <end position="763"/>
    </location>
</feature>
<dbReference type="PROSITE" id="PS50011">
    <property type="entry name" value="PROTEIN_KINASE_DOM"/>
    <property type="match status" value="1"/>
</dbReference>
<dbReference type="SUPFAM" id="SSF56112">
    <property type="entry name" value="Protein kinase-like (PK-like)"/>
    <property type="match status" value="1"/>
</dbReference>
<dbReference type="InterPro" id="IPR008271">
    <property type="entry name" value="Ser/Thr_kinase_AS"/>
</dbReference>
<keyword evidence="9" id="KW-0472">Membrane</keyword>
<keyword evidence="9" id="KW-1133">Transmembrane helix</keyword>
<feature type="compositionally biased region" description="Low complexity" evidence="8">
    <location>
        <begin position="739"/>
        <end position="752"/>
    </location>
</feature>
<dbReference type="InterPro" id="IPR017441">
    <property type="entry name" value="Protein_kinase_ATP_BS"/>
</dbReference>
<feature type="transmembrane region" description="Helical" evidence="9">
    <location>
        <begin position="700"/>
        <end position="725"/>
    </location>
</feature>
<feature type="region of interest" description="Disordered" evidence="8">
    <location>
        <begin position="362"/>
        <end position="591"/>
    </location>
</feature>
<evidence type="ECO:0000256" key="3">
    <source>
        <dbReference type="ARBA" id="ARBA00022679"/>
    </source>
</evidence>
<organism evidence="11 12">
    <name type="scientific">Thermasporomyces composti</name>
    <dbReference type="NCBI Taxonomy" id="696763"/>
    <lineage>
        <taxon>Bacteria</taxon>
        <taxon>Bacillati</taxon>
        <taxon>Actinomycetota</taxon>
        <taxon>Actinomycetes</taxon>
        <taxon>Propionibacteriales</taxon>
        <taxon>Nocardioidaceae</taxon>
        <taxon>Thermasporomyces</taxon>
    </lineage>
</organism>
<evidence type="ECO:0000256" key="1">
    <source>
        <dbReference type="ARBA" id="ARBA00012513"/>
    </source>
</evidence>
<dbReference type="SMART" id="SM00220">
    <property type="entry name" value="S_TKc"/>
    <property type="match status" value="1"/>
</dbReference>
<dbReference type="EC" id="2.7.11.1" evidence="1"/>
<feature type="region of interest" description="Disordered" evidence="8">
    <location>
        <begin position="731"/>
        <end position="791"/>
    </location>
</feature>
<evidence type="ECO:0000313" key="12">
    <source>
        <dbReference type="Proteomes" id="UP000256485"/>
    </source>
</evidence>
<keyword evidence="3" id="KW-0808">Transferase</keyword>
<evidence type="ECO:0000259" key="10">
    <source>
        <dbReference type="PROSITE" id="PS50011"/>
    </source>
</evidence>
<feature type="compositionally biased region" description="Basic and acidic residues" evidence="8">
    <location>
        <begin position="645"/>
        <end position="659"/>
    </location>
</feature>
<dbReference type="GO" id="GO:0004674">
    <property type="term" value="F:protein serine/threonine kinase activity"/>
    <property type="evidence" value="ECO:0007669"/>
    <property type="project" value="UniProtKB-KW"/>
</dbReference>
<evidence type="ECO:0000313" key="11">
    <source>
        <dbReference type="EMBL" id="REF36993.1"/>
    </source>
</evidence>
<feature type="compositionally biased region" description="Low complexity" evidence="8">
    <location>
        <begin position="564"/>
        <end position="576"/>
    </location>
</feature>
<evidence type="ECO:0000256" key="2">
    <source>
        <dbReference type="ARBA" id="ARBA00022527"/>
    </source>
</evidence>
<dbReference type="EMBL" id="QTUC01000001">
    <property type="protein sequence ID" value="REF36993.1"/>
    <property type="molecule type" value="Genomic_DNA"/>
</dbReference>
<feature type="compositionally biased region" description="Pro residues" evidence="8">
    <location>
        <begin position="778"/>
        <end position="791"/>
    </location>
</feature>
<keyword evidence="12" id="KW-1185">Reference proteome</keyword>
<dbReference type="InterPro" id="IPR011009">
    <property type="entry name" value="Kinase-like_dom_sf"/>
</dbReference>
<feature type="compositionally biased region" description="Low complexity" evidence="8">
    <location>
        <begin position="543"/>
        <end position="555"/>
    </location>
</feature>
<keyword evidence="6 7" id="KW-0067">ATP-binding</keyword>
<dbReference type="GO" id="GO:0005524">
    <property type="term" value="F:ATP binding"/>
    <property type="evidence" value="ECO:0007669"/>
    <property type="project" value="UniProtKB-UniRule"/>
</dbReference>
<dbReference type="PANTHER" id="PTHR43289:SF6">
    <property type="entry name" value="SERINE_THREONINE-PROTEIN KINASE NEKL-3"/>
    <property type="match status" value="1"/>
</dbReference>
<dbReference type="Gene3D" id="1.10.510.10">
    <property type="entry name" value="Transferase(Phosphotransferase) domain 1"/>
    <property type="match status" value="1"/>
</dbReference>
<feature type="compositionally biased region" description="Low complexity" evidence="8">
    <location>
        <begin position="499"/>
        <end position="514"/>
    </location>
</feature>
<keyword evidence="9" id="KW-0812">Transmembrane</keyword>
<feature type="compositionally biased region" description="Low complexity" evidence="8">
    <location>
        <begin position="362"/>
        <end position="371"/>
    </location>
</feature>
<protein>
    <recommendedName>
        <fullName evidence="1">non-specific serine/threonine protein kinase</fullName>
        <ecNumber evidence="1">2.7.11.1</ecNumber>
    </recommendedName>
</protein>
<dbReference type="PROSITE" id="PS00108">
    <property type="entry name" value="PROTEIN_KINASE_ST"/>
    <property type="match status" value="1"/>
</dbReference>
<feature type="compositionally biased region" description="Low complexity" evidence="8">
    <location>
        <begin position="764"/>
        <end position="777"/>
    </location>
</feature>
<feature type="compositionally biased region" description="Low complexity" evidence="8">
    <location>
        <begin position="625"/>
        <end position="641"/>
    </location>
</feature>
<dbReference type="PROSITE" id="PS00107">
    <property type="entry name" value="PROTEIN_KINASE_ATP"/>
    <property type="match status" value="1"/>
</dbReference>
<evidence type="ECO:0000256" key="4">
    <source>
        <dbReference type="ARBA" id="ARBA00022741"/>
    </source>
</evidence>
<keyword evidence="4 7" id="KW-0547">Nucleotide-binding</keyword>
<proteinExistence type="predicted"/>
<dbReference type="RefSeq" id="WP_211310589.1">
    <property type="nucleotide sequence ID" value="NZ_QTUC01000001.1"/>
</dbReference>
<accession>A0A3D9V8G2</accession>
<sequence>MTDDGRLIAGRYRLTARLGSGGMGVVWQARDERLNRPVAVKRLFVPSYLTGPEAEQAKLRAMRESRIAARIQHPNVVAIYDVVEDDGHPCLVMEYVQSRSLAEVLAERGSLTPAEVARIGVQMAQALASAHAAGVVHRDIKPANVLLGVDGMAKLVDFGIARAVGDVTLTATGLISGTPAYLAPEVARGGDATFASDVFSLGSTLYAAVEGEPPFGRDENAIALLHKVASGVIRPPRRAGPLTGVLLRLLHVRPEQRPTMAQAAVALANVVAGFAPTQRLAALAATETSAAETDQEAVETRALRPAAESRASHAQTAVLRPESTSGEAKVAEAPTAKAQAVGSVGNTAVGSSTVAVPAAEPLAASGGAASPRVTTRRGSGLLDALRVRRAGRRAPVDSEPVPTARAAEPSAPGSTDAPAVTVTPPQLDEDLGGDTARRPDDAQTSAIDEARVPQTSRLSRPAVGDSSTTDGIETADEAATGPGTTDHEAVDGTAQPTTDQEAADPAGDGAAVGRATDEDANADQAVDSEAATDEDAAAELSRTEPSSTEVPTTEPADAQAPTVSSASESPASAAAALGNGEVSERAEPDATAAVTHRLDAVAAPTLALSQPVTESAGVQDSAPLGDTTPGDTTPGDTTPGGAARGESDAGDVRSADGRSGDLVSPGPTEALTPVPQGAPLATTWLPGQDELWTDRTGRRWVPVVVVVVLLLALIGAVVAAAWAAFGDRDTSRQLDDASKPSPQVSSVASAPPSSTPTPTPSPSASPTAAPTVTVTVTVPPPSSPPAQPPAPASKVAAITEYYALMPHQLEVGWARLTPRYQQRTARGFGGYQSFWNQMASVSVTNVRDAGGNRVTAQVTYVRKDGRVFVERHLYTLVNQGGQWLIDASSVLSSVQR</sequence>
<keyword evidence="2 11" id="KW-0723">Serine/threonine-protein kinase</keyword>
<feature type="region of interest" description="Disordered" evidence="8">
    <location>
        <begin position="611"/>
        <end position="682"/>
    </location>
</feature>
<dbReference type="Proteomes" id="UP000256485">
    <property type="component" value="Unassembled WGS sequence"/>
</dbReference>
<feature type="domain" description="Protein kinase" evidence="10">
    <location>
        <begin position="12"/>
        <end position="270"/>
    </location>
</feature>